<dbReference type="GeneID" id="54295490"/>
<dbReference type="GO" id="GO:0000775">
    <property type="term" value="C:chromosome, centromeric region"/>
    <property type="evidence" value="ECO:0007669"/>
    <property type="project" value="UniProtKB-SubCell"/>
</dbReference>
<evidence type="ECO:0000256" key="3">
    <source>
        <dbReference type="ARBA" id="ARBA00005795"/>
    </source>
</evidence>
<evidence type="ECO:0000256" key="2">
    <source>
        <dbReference type="ARBA" id="ARBA00004584"/>
    </source>
</evidence>
<evidence type="ECO:0000313" key="9">
    <source>
        <dbReference type="EMBL" id="KAF2144712.1"/>
    </source>
</evidence>
<evidence type="ECO:0000256" key="1">
    <source>
        <dbReference type="ARBA" id="ARBA00004123"/>
    </source>
</evidence>
<evidence type="ECO:0000256" key="8">
    <source>
        <dbReference type="SAM" id="MobiDB-lite"/>
    </source>
</evidence>
<keyword evidence="7" id="KW-0137">Centromere</keyword>
<name>A0A6A6BKQ6_9PEZI</name>
<dbReference type="InterPro" id="IPR020993">
    <property type="entry name" value="Centromere_CenpK"/>
</dbReference>
<evidence type="ECO:0000256" key="7">
    <source>
        <dbReference type="ARBA" id="ARBA00023328"/>
    </source>
</evidence>
<proteinExistence type="inferred from homology"/>
<sequence>MDVDASDSPPFAARLDQAVKELGERVASQQRALDQLRASSREPLSQAPSSDPRARLQQLRLLKQAYERLTPLEPHLPGPVSVFPAILATRLVQQTVAEAKDAINSTRQKLNVTERHLESEEGSLRDADVLTESLTGRIENLQARGQENARRSPTQVATDIMNSTREQKRRYDAETGLLQEALDSFTKDHLAVMLAAEELGGPVVGDLMEIDEDMLAAGFSHQGKPKALKLGKSPSDSTRQRRIDEIWGQTDAVDGQPLDEKELAGEELHNLIRKLYDALVGDSGEGPYIELDRDSAAARFLVRAKVAQFHVRDARKLRLIDFGRELDD</sequence>
<keyword evidence="6" id="KW-0539">Nucleus</keyword>
<protein>
    <submittedName>
        <fullName evidence="9">Uncharacterized protein</fullName>
    </submittedName>
</protein>
<dbReference type="GO" id="GO:0005634">
    <property type="term" value="C:nucleus"/>
    <property type="evidence" value="ECO:0007669"/>
    <property type="project" value="UniProtKB-SubCell"/>
</dbReference>
<dbReference type="Proteomes" id="UP000799438">
    <property type="component" value="Unassembled WGS sequence"/>
</dbReference>
<dbReference type="GO" id="GO:0051382">
    <property type="term" value="P:kinetochore assembly"/>
    <property type="evidence" value="ECO:0007669"/>
    <property type="project" value="InterPro"/>
</dbReference>
<organism evidence="9 10">
    <name type="scientific">Aplosporella prunicola CBS 121167</name>
    <dbReference type="NCBI Taxonomy" id="1176127"/>
    <lineage>
        <taxon>Eukaryota</taxon>
        <taxon>Fungi</taxon>
        <taxon>Dikarya</taxon>
        <taxon>Ascomycota</taxon>
        <taxon>Pezizomycotina</taxon>
        <taxon>Dothideomycetes</taxon>
        <taxon>Dothideomycetes incertae sedis</taxon>
        <taxon>Botryosphaeriales</taxon>
        <taxon>Aplosporellaceae</taxon>
        <taxon>Aplosporella</taxon>
    </lineage>
</organism>
<comment type="subcellular location">
    <subcellularLocation>
        <location evidence="2">Chromosome</location>
        <location evidence="2">Centromere</location>
    </subcellularLocation>
    <subcellularLocation>
        <location evidence="1">Nucleus</location>
    </subcellularLocation>
</comment>
<evidence type="ECO:0000256" key="6">
    <source>
        <dbReference type="ARBA" id="ARBA00023242"/>
    </source>
</evidence>
<dbReference type="OrthoDB" id="9445768at2759"/>
<dbReference type="EMBL" id="ML995479">
    <property type="protein sequence ID" value="KAF2144712.1"/>
    <property type="molecule type" value="Genomic_DNA"/>
</dbReference>
<gene>
    <name evidence="9" type="ORF">K452DRAFT_245788</name>
</gene>
<keyword evidence="5" id="KW-0175">Coiled coil</keyword>
<dbReference type="PANTHER" id="PTHR14401">
    <property type="entry name" value="CENTROMERE PROTEIN K"/>
    <property type="match status" value="1"/>
</dbReference>
<dbReference type="AlphaFoldDB" id="A0A6A6BKQ6"/>
<evidence type="ECO:0000313" key="10">
    <source>
        <dbReference type="Proteomes" id="UP000799438"/>
    </source>
</evidence>
<comment type="similarity">
    <text evidence="3">Belongs to the CENP-K/MCM22 family.</text>
</comment>
<accession>A0A6A6BKQ6</accession>
<dbReference type="GO" id="GO:0000070">
    <property type="term" value="P:mitotic sister chromatid segregation"/>
    <property type="evidence" value="ECO:0007669"/>
    <property type="project" value="TreeGrafter"/>
</dbReference>
<dbReference type="RefSeq" id="XP_033400424.1">
    <property type="nucleotide sequence ID" value="XM_033537994.1"/>
</dbReference>
<keyword evidence="4" id="KW-0158">Chromosome</keyword>
<dbReference type="PANTHER" id="PTHR14401:SF6">
    <property type="entry name" value="CENTROMERE PROTEIN K"/>
    <property type="match status" value="1"/>
</dbReference>
<reference evidence="9" key="1">
    <citation type="journal article" date="2020" name="Stud. Mycol.">
        <title>101 Dothideomycetes genomes: a test case for predicting lifestyles and emergence of pathogens.</title>
        <authorList>
            <person name="Haridas S."/>
            <person name="Albert R."/>
            <person name="Binder M."/>
            <person name="Bloem J."/>
            <person name="Labutti K."/>
            <person name="Salamov A."/>
            <person name="Andreopoulos B."/>
            <person name="Baker S."/>
            <person name="Barry K."/>
            <person name="Bills G."/>
            <person name="Bluhm B."/>
            <person name="Cannon C."/>
            <person name="Castanera R."/>
            <person name="Culley D."/>
            <person name="Daum C."/>
            <person name="Ezra D."/>
            <person name="Gonzalez J."/>
            <person name="Henrissat B."/>
            <person name="Kuo A."/>
            <person name="Liang C."/>
            <person name="Lipzen A."/>
            <person name="Lutzoni F."/>
            <person name="Magnuson J."/>
            <person name="Mondo S."/>
            <person name="Nolan M."/>
            <person name="Ohm R."/>
            <person name="Pangilinan J."/>
            <person name="Park H.-J."/>
            <person name="Ramirez L."/>
            <person name="Alfaro M."/>
            <person name="Sun H."/>
            <person name="Tritt A."/>
            <person name="Yoshinaga Y."/>
            <person name="Zwiers L.-H."/>
            <person name="Turgeon B."/>
            <person name="Goodwin S."/>
            <person name="Spatafora J."/>
            <person name="Crous P."/>
            <person name="Grigoriev I."/>
        </authorList>
    </citation>
    <scope>NUCLEOTIDE SEQUENCE</scope>
    <source>
        <strain evidence="9">CBS 121167</strain>
    </source>
</reference>
<evidence type="ECO:0000256" key="4">
    <source>
        <dbReference type="ARBA" id="ARBA00022454"/>
    </source>
</evidence>
<feature type="region of interest" description="Disordered" evidence="8">
    <location>
        <begin position="30"/>
        <end position="54"/>
    </location>
</feature>
<keyword evidence="10" id="KW-1185">Reference proteome</keyword>
<evidence type="ECO:0000256" key="5">
    <source>
        <dbReference type="ARBA" id="ARBA00023054"/>
    </source>
</evidence>